<name>A0A5C2SU17_9APHY</name>
<gene>
    <name evidence="1" type="ORF">L227DRAFT_559006</name>
</gene>
<dbReference type="Proteomes" id="UP000313359">
    <property type="component" value="Unassembled WGS sequence"/>
</dbReference>
<keyword evidence="2" id="KW-1185">Reference proteome</keyword>
<reference evidence="1" key="1">
    <citation type="journal article" date="2018" name="Genome Biol. Evol.">
        <title>Genomics and development of Lentinus tigrinus, a white-rot wood-decaying mushroom with dimorphic fruiting bodies.</title>
        <authorList>
            <person name="Wu B."/>
            <person name="Xu Z."/>
            <person name="Knudson A."/>
            <person name="Carlson A."/>
            <person name="Chen N."/>
            <person name="Kovaka S."/>
            <person name="LaButti K."/>
            <person name="Lipzen A."/>
            <person name="Pennachio C."/>
            <person name="Riley R."/>
            <person name="Schakwitz W."/>
            <person name="Umezawa K."/>
            <person name="Ohm R.A."/>
            <person name="Grigoriev I.V."/>
            <person name="Nagy L.G."/>
            <person name="Gibbons J."/>
            <person name="Hibbett D."/>
        </authorList>
    </citation>
    <scope>NUCLEOTIDE SEQUENCE [LARGE SCALE GENOMIC DNA]</scope>
    <source>
        <strain evidence="1">ALCF2SS1-6</strain>
    </source>
</reference>
<dbReference type="AlphaFoldDB" id="A0A5C2SU17"/>
<accession>A0A5C2SU17</accession>
<proteinExistence type="predicted"/>
<evidence type="ECO:0000313" key="2">
    <source>
        <dbReference type="Proteomes" id="UP000313359"/>
    </source>
</evidence>
<dbReference type="OrthoDB" id="3263613at2759"/>
<evidence type="ECO:0000313" key="1">
    <source>
        <dbReference type="EMBL" id="RPD66898.1"/>
    </source>
</evidence>
<dbReference type="EMBL" id="ML122250">
    <property type="protein sequence ID" value="RPD66898.1"/>
    <property type="molecule type" value="Genomic_DNA"/>
</dbReference>
<protein>
    <submittedName>
        <fullName evidence="1">Uncharacterized protein</fullName>
    </submittedName>
</protein>
<sequence length="169" mass="18643">MPRGCRDLATESPRKPPHCRTCGHRMKGHTTAGCPKAKNGPLMRQQYLRGLEQKHRGLVQVFVTSAEEVPTEAVKAEQLGFKTCVVTLDEGWAGGHKLVMLLLGENGKAVHDLANAFKKGKKDGHWTSMARIVWRAIVVISDKPWVQKAAEKLLLSLLSSWGNGHCKAE</sequence>
<organism evidence="1 2">
    <name type="scientific">Lentinus tigrinus ALCF2SS1-6</name>
    <dbReference type="NCBI Taxonomy" id="1328759"/>
    <lineage>
        <taxon>Eukaryota</taxon>
        <taxon>Fungi</taxon>
        <taxon>Dikarya</taxon>
        <taxon>Basidiomycota</taxon>
        <taxon>Agaricomycotina</taxon>
        <taxon>Agaricomycetes</taxon>
        <taxon>Polyporales</taxon>
        <taxon>Polyporaceae</taxon>
        <taxon>Lentinus</taxon>
    </lineage>
</organism>